<keyword evidence="1" id="KW-0813">Transport</keyword>
<proteinExistence type="predicted"/>
<dbReference type="GO" id="GO:0005829">
    <property type="term" value="C:cytosol"/>
    <property type="evidence" value="ECO:0007669"/>
    <property type="project" value="TreeGrafter"/>
</dbReference>
<dbReference type="OMA" id="HYLEDMI"/>
<keyword evidence="4" id="KW-1185">Reference proteome</keyword>
<dbReference type="InterPro" id="IPR036497">
    <property type="entry name" value="GLTP_sf"/>
</dbReference>
<dbReference type="FunFam" id="1.10.3520.10:FF:000001">
    <property type="entry name" value="Pleckstrin domain-containing family A member 8"/>
    <property type="match status" value="1"/>
</dbReference>
<protein>
    <recommendedName>
        <fullName evidence="2">Glycolipid transfer protein domain-containing protein</fullName>
    </recommendedName>
</protein>
<dbReference type="Gene3D" id="1.10.3520.10">
    <property type="entry name" value="Glycolipid transfer protein"/>
    <property type="match status" value="1"/>
</dbReference>
<dbReference type="Pfam" id="PF08718">
    <property type="entry name" value="GLTP"/>
    <property type="match status" value="1"/>
</dbReference>
<accession>A0A163LTY7</accession>
<dbReference type="PANTHER" id="PTHR10219:SF25">
    <property type="entry name" value="PLECKSTRIN HOMOLOGY DOMAIN-CONTAINING FAMILY A MEMBER 8"/>
    <property type="match status" value="1"/>
</dbReference>
<dbReference type="Proteomes" id="UP000078561">
    <property type="component" value="Unassembled WGS sequence"/>
</dbReference>
<evidence type="ECO:0000313" key="4">
    <source>
        <dbReference type="Proteomes" id="UP000078561"/>
    </source>
</evidence>
<sequence>MASTTYFHTVARSYTDVDTSKGVDTEQFLEATEGVVKLFDSLGSSAFTVVQNDMNGNIKKIRTRYLSNPTANDTLENLLANEANEKKRVATEGLLWLLRGLDFTAQALRRSITDQKEELTISFTKSYEATLKKFHGILVRPVFGLAMKACPYRKDFYEKISVISDEDVAVMSAWLGALEAIISSCQAVFAAHPEYIKGM</sequence>
<reference evidence="3" key="1">
    <citation type="submission" date="2016-04" db="EMBL/GenBank/DDBJ databases">
        <authorList>
            <person name="Evans L.H."/>
            <person name="Alamgir A."/>
            <person name="Owens N."/>
            <person name="Weber N.D."/>
            <person name="Virtaneva K."/>
            <person name="Barbian K."/>
            <person name="Babar A."/>
            <person name="Rosenke K."/>
        </authorList>
    </citation>
    <scope>NUCLEOTIDE SEQUENCE [LARGE SCALE GENOMIC DNA]</scope>
    <source>
        <strain evidence="3">CBS 101.48</strain>
    </source>
</reference>
<dbReference type="AlphaFoldDB" id="A0A163LTY7"/>
<dbReference type="OrthoDB" id="205255at2759"/>
<dbReference type="PANTHER" id="PTHR10219">
    <property type="entry name" value="GLYCOLIPID TRANSFER PROTEIN-RELATED"/>
    <property type="match status" value="1"/>
</dbReference>
<dbReference type="GO" id="GO:0016020">
    <property type="term" value="C:membrane"/>
    <property type="evidence" value="ECO:0007669"/>
    <property type="project" value="TreeGrafter"/>
</dbReference>
<dbReference type="InParanoid" id="A0A163LTY7"/>
<dbReference type="EMBL" id="LT551165">
    <property type="protein sequence ID" value="SAL96568.1"/>
    <property type="molecule type" value="Genomic_DNA"/>
</dbReference>
<dbReference type="SUPFAM" id="SSF110004">
    <property type="entry name" value="Glycolipid transfer protein, GLTP"/>
    <property type="match status" value="1"/>
</dbReference>
<dbReference type="STRING" id="4829.A0A163LTY7"/>
<dbReference type="GO" id="GO:1902387">
    <property type="term" value="F:ceramide 1-phosphate binding"/>
    <property type="evidence" value="ECO:0007669"/>
    <property type="project" value="TreeGrafter"/>
</dbReference>
<feature type="domain" description="Glycolipid transfer protein" evidence="2">
    <location>
        <begin position="23"/>
        <end position="161"/>
    </location>
</feature>
<gene>
    <name evidence="3" type="primary">ABSGL_01984.1 scaffold 2596</name>
</gene>
<evidence type="ECO:0000256" key="1">
    <source>
        <dbReference type="ARBA" id="ARBA00022448"/>
    </source>
</evidence>
<dbReference type="InterPro" id="IPR014830">
    <property type="entry name" value="Glycolipid_transfer_prot_dom"/>
</dbReference>
<dbReference type="GO" id="GO:1902388">
    <property type="term" value="F:ceramide 1-phosphate transfer activity"/>
    <property type="evidence" value="ECO:0007669"/>
    <property type="project" value="TreeGrafter"/>
</dbReference>
<evidence type="ECO:0000313" key="3">
    <source>
        <dbReference type="EMBL" id="SAL96568.1"/>
    </source>
</evidence>
<name>A0A163LTY7_ABSGL</name>
<evidence type="ECO:0000259" key="2">
    <source>
        <dbReference type="Pfam" id="PF08718"/>
    </source>
</evidence>
<organism evidence="3">
    <name type="scientific">Absidia glauca</name>
    <name type="common">Pin mould</name>
    <dbReference type="NCBI Taxonomy" id="4829"/>
    <lineage>
        <taxon>Eukaryota</taxon>
        <taxon>Fungi</taxon>
        <taxon>Fungi incertae sedis</taxon>
        <taxon>Mucoromycota</taxon>
        <taxon>Mucoromycotina</taxon>
        <taxon>Mucoromycetes</taxon>
        <taxon>Mucorales</taxon>
        <taxon>Cunninghamellaceae</taxon>
        <taxon>Absidia</taxon>
    </lineage>
</organism>